<dbReference type="EMBL" id="DXBG01000246">
    <property type="protein sequence ID" value="HIZ66305.1"/>
    <property type="molecule type" value="Genomic_DNA"/>
</dbReference>
<keyword evidence="4 6" id="KW-1133">Transmembrane helix</keyword>
<proteinExistence type="predicted"/>
<sequence length="253" mass="27257">MKHTWKKLGGLVSIGVLALSLSACGSDEEGINATVMENLYMTTTGTVETLVAYDAATMEQAIEENPGMDDFTKAAFTSWMDSQEELGAYVGYEDVAPEDAVKKDGTNYVVELDGTFENGAADIEMVYDMKMQPKSIGFSKVYTTAEKLQSAGMNTLVGLGTVFVILVFLTFVISLLKYVPVWVDSFGKKKNQEPAPVPVPAAPAPAEPVEEEELADDGALVAVIAAAIAASENMSTDGFVVRSIRKSKKNNWR</sequence>
<evidence type="ECO:0000256" key="7">
    <source>
        <dbReference type="SAM" id="SignalP"/>
    </source>
</evidence>
<evidence type="ECO:0000256" key="4">
    <source>
        <dbReference type="ARBA" id="ARBA00022989"/>
    </source>
</evidence>
<dbReference type="InterPro" id="IPR005899">
    <property type="entry name" value="Na_pump_deCOase"/>
</dbReference>
<evidence type="ECO:0000256" key="5">
    <source>
        <dbReference type="ARBA" id="ARBA00023136"/>
    </source>
</evidence>
<evidence type="ECO:0000256" key="6">
    <source>
        <dbReference type="SAM" id="Phobius"/>
    </source>
</evidence>
<protein>
    <submittedName>
        <fullName evidence="8">OadG family protein</fullName>
    </submittedName>
</protein>
<accession>A0A9D2JST9</accession>
<dbReference type="Gene3D" id="3.10.450.590">
    <property type="match status" value="1"/>
</dbReference>
<dbReference type="Pfam" id="PF04277">
    <property type="entry name" value="OAD_gamma"/>
    <property type="match status" value="1"/>
</dbReference>
<feature type="transmembrane region" description="Helical" evidence="6">
    <location>
        <begin position="156"/>
        <end position="179"/>
    </location>
</feature>
<reference evidence="8" key="2">
    <citation type="submission" date="2021-04" db="EMBL/GenBank/DDBJ databases">
        <authorList>
            <person name="Gilroy R."/>
        </authorList>
    </citation>
    <scope>NUCLEOTIDE SEQUENCE</scope>
    <source>
        <strain evidence="8">1068</strain>
    </source>
</reference>
<dbReference type="GO" id="GO:0005886">
    <property type="term" value="C:plasma membrane"/>
    <property type="evidence" value="ECO:0007669"/>
    <property type="project" value="UniProtKB-SubCell"/>
</dbReference>
<comment type="caution">
    <text evidence="8">The sequence shown here is derived from an EMBL/GenBank/DDBJ whole genome shotgun (WGS) entry which is preliminary data.</text>
</comment>
<organism evidence="8 9">
    <name type="scientific">Candidatus Blautia pullicola</name>
    <dbReference type="NCBI Taxonomy" id="2838498"/>
    <lineage>
        <taxon>Bacteria</taxon>
        <taxon>Bacillati</taxon>
        <taxon>Bacillota</taxon>
        <taxon>Clostridia</taxon>
        <taxon>Lachnospirales</taxon>
        <taxon>Lachnospiraceae</taxon>
        <taxon>Blautia</taxon>
    </lineage>
</organism>
<name>A0A9D2JST9_9FIRM</name>
<evidence type="ECO:0000256" key="1">
    <source>
        <dbReference type="ARBA" id="ARBA00004236"/>
    </source>
</evidence>
<dbReference type="GO" id="GO:0015081">
    <property type="term" value="F:sodium ion transmembrane transporter activity"/>
    <property type="evidence" value="ECO:0007669"/>
    <property type="project" value="InterPro"/>
</dbReference>
<evidence type="ECO:0000256" key="2">
    <source>
        <dbReference type="ARBA" id="ARBA00022475"/>
    </source>
</evidence>
<reference evidence="8" key="1">
    <citation type="journal article" date="2021" name="PeerJ">
        <title>Extensive microbial diversity within the chicken gut microbiome revealed by metagenomics and culture.</title>
        <authorList>
            <person name="Gilroy R."/>
            <person name="Ravi A."/>
            <person name="Getino M."/>
            <person name="Pursley I."/>
            <person name="Horton D.L."/>
            <person name="Alikhan N.F."/>
            <person name="Baker D."/>
            <person name="Gharbi K."/>
            <person name="Hall N."/>
            <person name="Watson M."/>
            <person name="Adriaenssens E.M."/>
            <person name="Foster-Nyarko E."/>
            <person name="Jarju S."/>
            <person name="Secka A."/>
            <person name="Antonio M."/>
            <person name="Oren A."/>
            <person name="Chaudhuri R.R."/>
            <person name="La Ragione R."/>
            <person name="Hildebrand F."/>
            <person name="Pallen M.J."/>
        </authorList>
    </citation>
    <scope>NUCLEOTIDE SEQUENCE</scope>
    <source>
        <strain evidence="8">1068</strain>
    </source>
</reference>
<evidence type="ECO:0000313" key="8">
    <source>
        <dbReference type="EMBL" id="HIZ66305.1"/>
    </source>
</evidence>
<feature type="signal peptide" evidence="7">
    <location>
        <begin position="1"/>
        <end position="25"/>
    </location>
</feature>
<gene>
    <name evidence="8" type="ORF">H9809_10475</name>
</gene>
<dbReference type="PROSITE" id="PS51257">
    <property type="entry name" value="PROKAR_LIPOPROTEIN"/>
    <property type="match status" value="1"/>
</dbReference>
<evidence type="ECO:0000256" key="3">
    <source>
        <dbReference type="ARBA" id="ARBA00022692"/>
    </source>
</evidence>
<feature type="chain" id="PRO_5039565218" evidence="7">
    <location>
        <begin position="26"/>
        <end position="253"/>
    </location>
</feature>
<comment type="subcellular location">
    <subcellularLocation>
        <location evidence="1">Cell membrane</location>
    </subcellularLocation>
</comment>
<evidence type="ECO:0000313" key="9">
    <source>
        <dbReference type="Proteomes" id="UP000824056"/>
    </source>
</evidence>
<keyword evidence="3 6" id="KW-0812">Transmembrane</keyword>
<dbReference type="GO" id="GO:0036376">
    <property type="term" value="P:sodium ion export across plasma membrane"/>
    <property type="evidence" value="ECO:0007669"/>
    <property type="project" value="InterPro"/>
</dbReference>
<dbReference type="AlphaFoldDB" id="A0A9D2JST9"/>
<keyword evidence="7" id="KW-0732">Signal</keyword>
<keyword evidence="5 6" id="KW-0472">Membrane</keyword>
<keyword evidence="2" id="KW-1003">Cell membrane</keyword>
<dbReference type="Proteomes" id="UP000824056">
    <property type="component" value="Unassembled WGS sequence"/>
</dbReference>